<reference evidence="1" key="1">
    <citation type="submission" date="2014-11" db="EMBL/GenBank/DDBJ databases">
        <authorList>
            <person name="Amaro Gonzalez C."/>
        </authorList>
    </citation>
    <scope>NUCLEOTIDE SEQUENCE</scope>
</reference>
<proteinExistence type="predicted"/>
<dbReference type="EMBL" id="GBXM01063861">
    <property type="protein sequence ID" value="JAH44716.1"/>
    <property type="molecule type" value="Transcribed_RNA"/>
</dbReference>
<accession>A0A0E9STS2</accession>
<sequence>MCEHQNSIRALSPVDSKCSRQLRETEQVCAVQGTFCPICQLLHPLLLLPWQQGLPGYHACDANKHIKMPFLGFCFFSPVISKIIQLG</sequence>
<organism evidence="1">
    <name type="scientific">Anguilla anguilla</name>
    <name type="common">European freshwater eel</name>
    <name type="synonym">Muraena anguilla</name>
    <dbReference type="NCBI Taxonomy" id="7936"/>
    <lineage>
        <taxon>Eukaryota</taxon>
        <taxon>Metazoa</taxon>
        <taxon>Chordata</taxon>
        <taxon>Craniata</taxon>
        <taxon>Vertebrata</taxon>
        <taxon>Euteleostomi</taxon>
        <taxon>Actinopterygii</taxon>
        <taxon>Neopterygii</taxon>
        <taxon>Teleostei</taxon>
        <taxon>Anguilliformes</taxon>
        <taxon>Anguillidae</taxon>
        <taxon>Anguilla</taxon>
    </lineage>
</organism>
<name>A0A0E9STS2_ANGAN</name>
<protein>
    <submittedName>
        <fullName evidence="1">Uncharacterized protein</fullName>
    </submittedName>
</protein>
<evidence type="ECO:0000313" key="1">
    <source>
        <dbReference type="EMBL" id="JAH44716.1"/>
    </source>
</evidence>
<dbReference type="AlphaFoldDB" id="A0A0E9STS2"/>
<reference evidence="1" key="2">
    <citation type="journal article" date="2015" name="Fish Shellfish Immunol.">
        <title>Early steps in the European eel (Anguilla anguilla)-Vibrio vulnificus interaction in the gills: Role of the RtxA13 toxin.</title>
        <authorList>
            <person name="Callol A."/>
            <person name="Pajuelo D."/>
            <person name="Ebbesson L."/>
            <person name="Teles M."/>
            <person name="MacKenzie S."/>
            <person name="Amaro C."/>
        </authorList>
    </citation>
    <scope>NUCLEOTIDE SEQUENCE</scope>
</reference>